<dbReference type="PANTHER" id="PTHR44216:SF3">
    <property type="entry name" value="PROTEIN O-MANNOSYL-TRANSFERASE TMTC2"/>
    <property type="match status" value="1"/>
</dbReference>
<reference evidence="3" key="1">
    <citation type="submission" date="2011-05" db="EMBL/GenBank/DDBJ databases">
        <authorList>
            <person name="Richards S.R."/>
            <person name="Qu J."/>
            <person name="Jiang H."/>
            <person name="Jhangiani S.N."/>
            <person name="Agravi P."/>
            <person name="Goodspeed R."/>
            <person name="Gross S."/>
            <person name="Mandapat C."/>
            <person name="Jackson L."/>
            <person name="Mathew T."/>
            <person name="Pu L."/>
            <person name="Thornton R."/>
            <person name="Saada N."/>
            <person name="Wilczek-Boney K.B."/>
            <person name="Lee S."/>
            <person name="Kovar C."/>
            <person name="Wu Y."/>
            <person name="Scherer S.E."/>
            <person name="Worley K.C."/>
            <person name="Muzny D.M."/>
            <person name="Gibbs R."/>
        </authorList>
    </citation>
    <scope>NUCLEOTIDE SEQUENCE</scope>
    <source>
        <strain evidence="3">Brora</strain>
    </source>
</reference>
<dbReference type="Proteomes" id="UP000014500">
    <property type="component" value="Unassembled WGS sequence"/>
</dbReference>
<keyword evidence="1" id="KW-0472">Membrane</keyword>
<evidence type="ECO:0000256" key="1">
    <source>
        <dbReference type="SAM" id="Phobius"/>
    </source>
</evidence>
<name>T1JMN2_STRMM</name>
<dbReference type="STRING" id="126957.T1JMN2"/>
<dbReference type="InterPro" id="IPR052384">
    <property type="entry name" value="TMTC_O-mannosyltransferase"/>
</dbReference>
<proteinExistence type="predicted"/>
<dbReference type="OMA" id="VCHTIMA"/>
<evidence type="ECO:0000313" key="2">
    <source>
        <dbReference type="EnsemblMetazoa" id="SMAR015112-PA"/>
    </source>
</evidence>
<organism evidence="2 3">
    <name type="scientific">Strigamia maritima</name>
    <name type="common">European centipede</name>
    <name type="synonym">Geophilus maritimus</name>
    <dbReference type="NCBI Taxonomy" id="126957"/>
    <lineage>
        <taxon>Eukaryota</taxon>
        <taxon>Metazoa</taxon>
        <taxon>Ecdysozoa</taxon>
        <taxon>Arthropoda</taxon>
        <taxon>Myriapoda</taxon>
        <taxon>Chilopoda</taxon>
        <taxon>Pleurostigmophora</taxon>
        <taxon>Geophilomorpha</taxon>
        <taxon>Linotaeniidae</taxon>
        <taxon>Strigamia</taxon>
    </lineage>
</organism>
<dbReference type="HOGENOM" id="CLU_081146_1_0_1"/>
<dbReference type="eggNOG" id="KOG1124">
    <property type="taxonomic scope" value="Eukaryota"/>
</dbReference>
<keyword evidence="1" id="KW-1133">Transmembrane helix</keyword>
<dbReference type="PhylomeDB" id="T1JMN2"/>
<reference evidence="2" key="2">
    <citation type="submission" date="2015-02" db="UniProtKB">
        <authorList>
            <consortium name="EnsemblMetazoa"/>
        </authorList>
    </citation>
    <scope>IDENTIFICATION</scope>
</reference>
<keyword evidence="1" id="KW-0812">Transmembrane</keyword>
<dbReference type="EnsemblMetazoa" id="SMAR015112-RA">
    <property type="protein sequence ID" value="SMAR015112-PA"/>
    <property type="gene ID" value="SMAR015112"/>
</dbReference>
<dbReference type="PANTHER" id="PTHR44216">
    <property type="entry name" value="PROTEIN O-MANNOSYL-TRANSFERASE TMTC2"/>
    <property type="match status" value="1"/>
</dbReference>
<evidence type="ECO:0000313" key="3">
    <source>
        <dbReference type="Proteomes" id="UP000014500"/>
    </source>
</evidence>
<sequence>YIVTTLVSVLCYINSLDGDFVHDDISAIKNNPDVMPDTNIGDLFRNDFWGRSMSDPNSHKSYRPITVLTFRFNVVIDGLQPYGFHVVNVILHALVTFLLLNLTQTLFGWQWMEMMLVGLLFAVHPIHTEAQKCFVSQRKFCRFAVSGIVGRADKYRI</sequence>
<feature type="transmembrane region" description="Helical" evidence="1">
    <location>
        <begin position="82"/>
        <end position="102"/>
    </location>
</feature>
<dbReference type="GO" id="GO:0035269">
    <property type="term" value="P:protein O-linked glycosylation via mannose"/>
    <property type="evidence" value="ECO:0007669"/>
    <property type="project" value="TreeGrafter"/>
</dbReference>
<accession>T1JMN2</accession>
<dbReference type="AlphaFoldDB" id="T1JMN2"/>
<dbReference type="GO" id="GO:0000030">
    <property type="term" value="F:mannosyltransferase activity"/>
    <property type="evidence" value="ECO:0007669"/>
    <property type="project" value="TreeGrafter"/>
</dbReference>
<dbReference type="GO" id="GO:0005789">
    <property type="term" value="C:endoplasmic reticulum membrane"/>
    <property type="evidence" value="ECO:0007669"/>
    <property type="project" value="TreeGrafter"/>
</dbReference>
<protein>
    <submittedName>
        <fullName evidence="2">Uncharacterized protein</fullName>
    </submittedName>
</protein>
<keyword evidence="3" id="KW-1185">Reference proteome</keyword>
<dbReference type="EMBL" id="JH432065">
    <property type="status" value="NOT_ANNOTATED_CDS"/>
    <property type="molecule type" value="Genomic_DNA"/>
</dbReference>